<protein>
    <submittedName>
        <fullName evidence="1">Uncharacterized protein</fullName>
    </submittedName>
</protein>
<gene>
    <name evidence="1" type="ORF">RFN28_13020</name>
</gene>
<sequence length="63" mass="7240">MRPSERQPRAAAVRNSSFAGVILAKAAFFEIDKEKNDVDSRNIDRQFFYAQAQTLRKLARILL</sequence>
<dbReference type="EMBL" id="JAVIIW010000013">
    <property type="protein sequence ID" value="MDX8479394.1"/>
    <property type="molecule type" value="Genomic_DNA"/>
</dbReference>
<evidence type="ECO:0000313" key="1">
    <source>
        <dbReference type="EMBL" id="MDX8479394.1"/>
    </source>
</evidence>
<accession>A0ABU4Y0G9</accession>
<organism evidence="1 2">
    <name type="scientific">Mesorhizobium album</name>
    <dbReference type="NCBI Taxonomy" id="3072314"/>
    <lineage>
        <taxon>Bacteria</taxon>
        <taxon>Pseudomonadati</taxon>
        <taxon>Pseudomonadota</taxon>
        <taxon>Alphaproteobacteria</taxon>
        <taxon>Hyphomicrobiales</taxon>
        <taxon>Phyllobacteriaceae</taxon>
        <taxon>Mesorhizobium</taxon>
    </lineage>
</organism>
<name>A0ABU4Y0G9_9HYPH</name>
<keyword evidence="2" id="KW-1185">Reference proteome</keyword>
<dbReference type="RefSeq" id="WP_320287734.1">
    <property type="nucleotide sequence ID" value="NZ_JAVIIW010000013.1"/>
</dbReference>
<dbReference type="Proteomes" id="UP001287059">
    <property type="component" value="Unassembled WGS sequence"/>
</dbReference>
<reference evidence="1 2" key="1">
    <citation type="submission" date="2023-08" db="EMBL/GenBank/DDBJ databases">
        <title>Implementing the SeqCode for naming new Mesorhizobium species isolated from Vachellia karroo root nodules.</title>
        <authorList>
            <person name="Van Lill M."/>
        </authorList>
    </citation>
    <scope>NUCLEOTIDE SEQUENCE [LARGE SCALE GENOMIC DNA]</scope>
    <source>
        <strain evidence="1 2">VK24D</strain>
    </source>
</reference>
<proteinExistence type="predicted"/>
<comment type="caution">
    <text evidence="1">The sequence shown here is derived from an EMBL/GenBank/DDBJ whole genome shotgun (WGS) entry which is preliminary data.</text>
</comment>
<evidence type="ECO:0000313" key="2">
    <source>
        <dbReference type="Proteomes" id="UP001287059"/>
    </source>
</evidence>